<accession>A0ABQ3WCI0</accession>
<proteinExistence type="predicted"/>
<dbReference type="RefSeq" id="WP_201330819.1">
    <property type="nucleotide sequence ID" value="NZ_BOCG01000627.1"/>
</dbReference>
<gene>
    <name evidence="1" type="ORF">lacNasYZ03_16140</name>
</gene>
<evidence type="ECO:0000313" key="2">
    <source>
        <dbReference type="Proteomes" id="UP000616547"/>
    </source>
</evidence>
<evidence type="ECO:0000313" key="1">
    <source>
        <dbReference type="EMBL" id="GHW01927.1"/>
    </source>
</evidence>
<sequence length="168" mass="18387">MTNVTIEQAVKGYLVFSAEEGTGKLFREGRSYVAGKTYHNRYLAIYEKLEDAVVNASQYPSEAGMTIYEVSGWGQVTDFGKSKVTEWLKLDQIVAKKEWVNLLGKHTNSNYASLRILAAKLSEDAAVLKKLAQDKNQQVRSAVAKNANTPALVLAKLGVASEVSAMAI</sequence>
<name>A0ABQ3WCI0_9LACO</name>
<comment type="caution">
    <text evidence="1">The sequence shown here is derived from an EMBL/GenBank/DDBJ whole genome shotgun (WGS) entry which is preliminary data.</text>
</comment>
<dbReference type="Proteomes" id="UP000616547">
    <property type="component" value="Unassembled WGS sequence"/>
</dbReference>
<dbReference type="Gene3D" id="1.25.10.10">
    <property type="entry name" value="Leucine-rich Repeat Variant"/>
    <property type="match status" value="1"/>
</dbReference>
<protein>
    <submittedName>
        <fullName evidence="1">Uncharacterized protein</fullName>
    </submittedName>
</protein>
<keyword evidence="2" id="KW-1185">Reference proteome</keyword>
<reference evidence="2" key="1">
    <citation type="submission" date="2021-01" db="EMBL/GenBank/DDBJ databases">
        <title>Draft genome sequence of Nasalis larvatus strain YZ03.</title>
        <authorList>
            <person name="Suzuki-Hashido N."/>
            <person name="Tsuchida S."/>
            <person name="Hayakawa T."/>
        </authorList>
    </citation>
    <scope>NUCLEOTIDE SEQUENCE [LARGE SCALE GENOMIC DNA]</scope>
    <source>
        <strain evidence="2">YZ03</strain>
    </source>
</reference>
<dbReference type="EMBL" id="BOCI01000466">
    <property type="protein sequence ID" value="GHW01927.1"/>
    <property type="molecule type" value="Genomic_DNA"/>
</dbReference>
<organism evidence="1 2">
    <name type="scientific">Lactobacillus nasalidis</name>
    <dbReference type="NCBI Taxonomy" id="2797258"/>
    <lineage>
        <taxon>Bacteria</taxon>
        <taxon>Bacillati</taxon>
        <taxon>Bacillota</taxon>
        <taxon>Bacilli</taxon>
        <taxon>Lactobacillales</taxon>
        <taxon>Lactobacillaceae</taxon>
        <taxon>Lactobacillus</taxon>
    </lineage>
</organism>
<dbReference type="InterPro" id="IPR011989">
    <property type="entry name" value="ARM-like"/>
</dbReference>